<evidence type="ECO:0000313" key="3">
    <source>
        <dbReference type="Proteomes" id="UP000887574"/>
    </source>
</evidence>
<reference evidence="4" key="1">
    <citation type="submission" date="2022-11" db="UniProtKB">
        <authorList>
            <consortium name="WormBaseParasite"/>
        </authorList>
    </citation>
    <scope>IDENTIFICATION</scope>
</reference>
<dbReference type="AlphaFoldDB" id="A0A915D0R5"/>
<dbReference type="Gene3D" id="2.10.25.10">
    <property type="entry name" value="Laminin"/>
    <property type="match status" value="1"/>
</dbReference>
<sequence>MEPVYIGCPEAFSLHNGVCTPNKCQHEGQLALGSKHIECICKAPWDGRWCERLACWRMAPKEHERRWRNANNDHCKCADGFQGENCDKIVFCKNGELVGGRCQCAEALKEKFVSAGASQIRRAQPVPYGCPLLCCRCFSCTSCIQPCPIIQEKRLVYRPTFLHHS</sequence>
<dbReference type="WBParaSite" id="jg14165">
    <property type="protein sequence ID" value="jg14165"/>
    <property type="gene ID" value="jg14165"/>
</dbReference>
<proteinExistence type="predicted"/>
<keyword evidence="3" id="KW-1185">Reference proteome</keyword>
<evidence type="ECO:0000256" key="1">
    <source>
        <dbReference type="PROSITE-ProRule" id="PRU00076"/>
    </source>
</evidence>
<organism evidence="3 4">
    <name type="scientific">Ditylenchus dipsaci</name>
    <dbReference type="NCBI Taxonomy" id="166011"/>
    <lineage>
        <taxon>Eukaryota</taxon>
        <taxon>Metazoa</taxon>
        <taxon>Ecdysozoa</taxon>
        <taxon>Nematoda</taxon>
        <taxon>Chromadorea</taxon>
        <taxon>Rhabditida</taxon>
        <taxon>Tylenchina</taxon>
        <taxon>Tylenchomorpha</taxon>
        <taxon>Sphaerularioidea</taxon>
        <taxon>Anguinidae</taxon>
        <taxon>Anguininae</taxon>
        <taxon>Ditylenchus</taxon>
    </lineage>
</organism>
<feature type="disulfide bond" evidence="1">
    <location>
        <begin position="41"/>
        <end position="50"/>
    </location>
</feature>
<feature type="domain" description="EGF-like" evidence="2">
    <location>
        <begin position="15"/>
        <end position="51"/>
    </location>
</feature>
<protein>
    <submittedName>
        <fullName evidence="4">EGF-like domain-containing protein</fullName>
    </submittedName>
</protein>
<dbReference type="PROSITE" id="PS50026">
    <property type="entry name" value="EGF_3"/>
    <property type="match status" value="1"/>
</dbReference>
<keyword evidence="1" id="KW-1015">Disulfide bond</keyword>
<dbReference type="InterPro" id="IPR000742">
    <property type="entry name" value="EGF"/>
</dbReference>
<keyword evidence="1" id="KW-0245">EGF-like domain</keyword>
<comment type="caution">
    <text evidence="1">Lacks conserved residue(s) required for the propagation of feature annotation.</text>
</comment>
<evidence type="ECO:0000259" key="2">
    <source>
        <dbReference type="PROSITE" id="PS50026"/>
    </source>
</evidence>
<dbReference type="PROSITE" id="PS01186">
    <property type="entry name" value="EGF_2"/>
    <property type="match status" value="1"/>
</dbReference>
<evidence type="ECO:0000313" key="4">
    <source>
        <dbReference type="WBParaSite" id="jg14165"/>
    </source>
</evidence>
<dbReference type="Proteomes" id="UP000887574">
    <property type="component" value="Unplaced"/>
</dbReference>
<name>A0A915D0R5_9BILA</name>
<dbReference type="PROSITE" id="PS00022">
    <property type="entry name" value="EGF_1"/>
    <property type="match status" value="1"/>
</dbReference>
<accession>A0A915D0R5</accession>